<dbReference type="InterPro" id="IPR002048">
    <property type="entry name" value="EF_hand_dom"/>
</dbReference>
<evidence type="ECO:0000313" key="13">
    <source>
        <dbReference type="Proteomes" id="UP000233469"/>
    </source>
</evidence>
<reference evidence="8 11" key="4">
    <citation type="submission" date="2017-10" db="EMBL/GenBank/DDBJ databases">
        <title>Genome analyses suggest a sexual origin of heterokaryosis in a supposedly ancient asexual fungus.</title>
        <authorList>
            <person name="Corradi N."/>
            <person name="Sedzielewska K."/>
            <person name="Noel J."/>
            <person name="Charron P."/>
            <person name="Farinelli L."/>
            <person name="Marton T."/>
            <person name="Kruger M."/>
            <person name="Pelin A."/>
            <person name="Brachmann A."/>
            <person name="Corradi N."/>
        </authorList>
    </citation>
    <scope>NUCLEOTIDE SEQUENCE [LARGE SCALE GENOMIC DNA]</scope>
    <source>
        <strain evidence="8 11">A1</strain>
    </source>
</reference>
<feature type="domain" description="EF-hand" evidence="5">
    <location>
        <begin position="161"/>
        <end position="196"/>
    </location>
</feature>
<dbReference type="SMR" id="A0A2I1E4Y6"/>
<evidence type="ECO:0000256" key="3">
    <source>
        <dbReference type="ARBA" id="ARBA00022837"/>
    </source>
</evidence>
<dbReference type="OrthoDB" id="26525at2759"/>
<dbReference type="Gene3D" id="1.10.238.10">
    <property type="entry name" value="EF-hand"/>
    <property type="match status" value="2"/>
</dbReference>
<dbReference type="InterPro" id="IPR050230">
    <property type="entry name" value="CALM/Myosin/TropC-like"/>
</dbReference>
<feature type="region of interest" description="Disordered" evidence="4">
    <location>
        <begin position="1"/>
        <end position="44"/>
    </location>
</feature>
<evidence type="ECO:0000313" key="8">
    <source>
        <dbReference type="EMBL" id="PKC61222.1"/>
    </source>
</evidence>
<feature type="compositionally biased region" description="Low complexity" evidence="4">
    <location>
        <begin position="1"/>
        <end position="19"/>
    </location>
</feature>
<accession>A0A2I1E4Y6</accession>
<protein>
    <submittedName>
        <fullName evidence="10">EF-hand</fullName>
    </submittedName>
</protein>
<evidence type="ECO:0000313" key="9">
    <source>
        <dbReference type="EMBL" id="PKK66062.1"/>
    </source>
</evidence>
<dbReference type="AlphaFoldDB" id="A0A2I1E4Y6"/>
<keyword evidence="1" id="KW-0479">Metal-binding</keyword>
<dbReference type="PANTHER" id="PTHR23048:SF59">
    <property type="entry name" value="EF-HAND SUPERFAMILY PROTEIN"/>
    <property type="match status" value="1"/>
</dbReference>
<dbReference type="EMBL" id="LLXL01001149">
    <property type="protein sequence ID" value="PKK66062.1"/>
    <property type="molecule type" value="Genomic_DNA"/>
</dbReference>
<organism evidence="10 14">
    <name type="scientific">Rhizophagus irregularis</name>
    <dbReference type="NCBI Taxonomy" id="588596"/>
    <lineage>
        <taxon>Eukaryota</taxon>
        <taxon>Fungi</taxon>
        <taxon>Fungi incertae sedis</taxon>
        <taxon>Mucoromycota</taxon>
        <taxon>Glomeromycotina</taxon>
        <taxon>Glomeromycetes</taxon>
        <taxon>Glomerales</taxon>
        <taxon>Glomeraceae</taxon>
        <taxon>Rhizophagus</taxon>
    </lineage>
</organism>
<evidence type="ECO:0000313" key="12">
    <source>
        <dbReference type="Proteomes" id="UP000232722"/>
    </source>
</evidence>
<dbReference type="PROSITE" id="PS00018">
    <property type="entry name" value="EF_HAND_1"/>
    <property type="match status" value="1"/>
</dbReference>
<gene>
    <name evidence="6" type="ORF">CHRIB12_LOCUS9697</name>
    <name evidence="8" type="ORF">RhiirA1_425077</name>
    <name evidence="10" type="ORF">RhiirA4_394496</name>
    <name evidence="7" type="ORF">RhiirA5_361374</name>
    <name evidence="9" type="ORF">RhiirC2_754104</name>
</gene>
<keyword evidence="2" id="KW-0677">Repeat</keyword>
<dbReference type="Proteomes" id="UP000233469">
    <property type="component" value="Unassembled WGS sequence"/>
</dbReference>
<dbReference type="FunFam" id="1.10.238.10:FF:000077">
    <property type="entry name" value="Centrin 1"/>
    <property type="match status" value="1"/>
</dbReference>
<dbReference type="GO" id="GO:0005825">
    <property type="term" value="C:half bridge of spindle pole body"/>
    <property type="evidence" value="ECO:0007669"/>
    <property type="project" value="UniProtKB-ARBA"/>
</dbReference>
<dbReference type="PANTHER" id="PTHR23048">
    <property type="entry name" value="MYOSIN LIGHT CHAIN 1, 3"/>
    <property type="match status" value="1"/>
</dbReference>
<comment type="caution">
    <text evidence="10">The sequence shown here is derived from an EMBL/GenBank/DDBJ whole genome shotgun (WGS) entry which is preliminary data.</text>
</comment>
<reference evidence="7 12" key="2">
    <citation type="submission" date="2017-09" db="EMBL/GenBank/DDBJ databases">
        <title>Extensive intraspecific genome diversity in a model arbuscular mycorrhizal fungus.</title>
        <authorList>
            <person name="Chen E.C."/>
            <person name="Morin E."/>
            <person name="Beaudet D."/>
            <person name="Noel J."/>
            <person name="Ndikumana S."/>
            <person name="Charron P."/>
            <person name="St-Onge C."/>
            <person name="Giorgi J."/>
            <person name="Grigoriev I.V."/>
            <person name="Roux C."/>
            <person name="Martin F.M."/>
            <person name="Corradi N."/>
        </authorList>
    </citation>
    <scope>NUCLEOTIDE SEQUENCE [LARGE SCALE GENOMIC DNA]</scope>
    <source>
        <strain evidence="7 12">A5</strain>
    </source>
</reference>
<keyword evidence="3" id="KW-0106">Calcium</keyword>
<dbReference type="VEuPathDB" id="FungiDB:RhiirA1_425077"/>
<dbReference type="PROSITE" id="PS50222">
    <property type="entry name" value="EF_HAND_2"/>
    <property type="match status" value="3"/>
</dbReference>
<reference evidence="6" key="5">
    <citation type="submission" date="2020-05" db="EMBL/GenBank/DDBJ databases">
        <authorList>
            <person name="Rincon C."/>
            <person name="Sanders R I."/>
            <person name="Robbins C."/>
            <person name="Chaturvedi A."/>
        </authorList>
    </citation>
    <scope>NUCLEOTIDE SEQUENCE</scope>
    <source>
        <strain evidence="6">CHB12</strain>
    </source>
</reference>
<dbReference type="EMBL" id="LLXJ01000882">
    <property type="protein sequence ID" value="PKC05412.1"/>
    <property type="molecule type" value="Genomic_DNA"/>
</dbReference>
<evidence type="ECO:0000256" key="4">
    <source>
        <dbReference type="SAM" id="MobiDB-lite"/>
    </source>
</evidence>
<dbReference type="Proteomes" id="UP000234323">
    <property type="component" value="Unassembled WGS sequence"/>
</dbReference>
<evidence type="ECO:0000256" key="1">
    <source>
        <dbReference type="ARBA" id="ARBA00022723"/>
    </source>
</evidence>
<evidence type="ECO:0000313" key="7">
    <source>
        <dbReference type="EMBL" id="PKC05412.1"/>
    </source>
</evidence>
<reference evidence="10 14" key="1">
    <citation type="submission" date="2015-10" db="EMBL/GenBank/DDBJ databases">
        <title>Genome analyses suggest a sexual origin of heterokaryosis in a supposedly ancient asexual fungus.</title>
        <authorList>
            <person name="Ropars J."/>
            <person name="Sedzielewska K."/>
            <person name="Noel J."/>
            <person name="Charron P."/>
            <person name="Farinelli L."/>
            <person name="Marton T."/>
            <person name="Kruger M."/>
            <person name="Pelin A."/>
            <person name="Brachmann A."/>
            <person name="Corradi N."/>
        </authorList>
    </citation>
    <scope>NUCLEOTIDE SEQUENCE [LARGE SCALE GENOMIC DNA]</scope>
    <source>
        <strain evidence="10 14">A4</strain>
        <strain evidence="7 12">A5</strain>
        <strain evidence="9 13">C2</strain>
    </source>
</reference>
<proteinExistence type="predicted"/>
<feature type="domain" description="EF-hand" evidence="5">
    <location>
        <begin position="125"/>
        <end position="160"/>
    </location>
</feature>
<evidence type="ECO:0000259" key="5">
    <source>
        <dbReference type="PROSITE" id="PS50222"/>
    </source>
</evidence>
<dbReference type="Proteomes" id="UP000232722">
    <property type="component" value="Unassembled WGS sequence"/>
</dbReference>
<dbReference type="VEuPathDB" id="FungiDB:FUN_003952"/>
<dbReference type="EMBL" id="LLXI01000096">
    <property type="protein sequence ID" value="PKY40323.1"/>
    <property type="molecule type" value="Genomic_DNA"/>
</dbReference>
<dbReference type="GO" id="GO:0030474">
    <property type="term" value="P:spindle pole body duplication"/>
    <property type="evidence" value="ECO:0007669"/>
    <property type="project" value="UniProtKB-ARBA"/>
</dbReference>
<evidence type="ECO:0000313" key="6">
    <source>
        <dbReference type="EMBL" id="CAB5363856.1"/>
    </source>
</evidence>
<reference evidence="11 13" key="3">
    <citation type="submission" date="2017-10" db="EMBL/GenBank/DDBJ databases">
        <title>Extensive intraspecific genome diversity in a model arbuscular mycorrhizal fungus.</title>
        <authorList>
            <person name="Chen E.C.H."/>
            <person name="Morin E."/>
            <person name="Baudet D."/>
            <person name="Noel J."/>
            <person name="Ndikumana S."/>
            <person name="Charron P."/>
            <person name="St-Onge C."/>
            <person name="Giorgi J."/>
            <person name="Grigoriev I.V."/>
            <person name="Roux C."/>
            <person name="Martin F.M."/>
            <person name="Corradi N."/>
        </authorList>
    </citation>
    <scope>NUCLEOTIDE SEQUENCE [LARGE SCALE GENOMIC DNA]</scope>
    <source>
        <strain evidence="8 11">A1</strain>
        <strain evidence="9 13">C2</strain>
    </source>
</reference>
<dbReference type="InterPro" id="IPR011992">
    <property type="entry name" value="EF-hand-dom_pair"/>
</dbReference>
<feature type="domain" description="EF-hand" evidence="5">
    <location>
        <begin position="44"/>
        <end position="79"/>
    </location>
</feature>
<evidence type="ECO:0000313" key="14">
    <source>
        <dbReference type="Proteomes" id="UP000234323"/>
    </source>
</evidence>
<dbReference type="GO" id="GO:0016460">
    <property type="term" value="C:myosin II complex"/>
    <property type="evidence" value="ECO:0007669"/>
    <property type="project" value="TreeGrafter"/>
</dbReference>
<dbReference type="GO" id="GO:0005509">
    <property type="term" value="F:calcium ion binding"/>
    <property type="evidence" value="ECO:0007669"/>
    <property type="project" value="InterPro"/>
</dbReference>
<dbReference type="EMBL" id="CAGKOT010000019">
    <property type="protein sequence ID" value="CAB5363856.1"/>
    <property type="molecule type" value="Genomic_DNA"/>
</dbReference>
<dbReference type="SUPFAM" id="SSF47473">
    <property type="entry name" value="EF-hand"/>
    <property type="match status" value="1"/>
</dbReference>
<evidence type="ECO:0000256" key="2">
    <source>
        <dbReference type="ARBA" id="ARBA00022737"/>
    </source>
</evidence>
<dbReference type="SMART" id="SM00054">
    <property type="entry name" value="EFh"/>
    <property type="match status" value="3"/>
</dbReference>
<dbReference type="VEuPathDB" id="FungiDB:RhiirFUN_006085"/>
<dbReference type="CDD" id="cd00051">
    <property type="entry name" value="EFh"/>
    <property type="match status" value="2"/>
</dbReference>
<dbReference type="Proteomes" id="UP000232688">
    <property type="component" value="Unassembled WGS sequence"/>
</dbReference>
<evidence type="ECO:0000313" key="10">
    <source>
        <dbReference type="EMBL" id="PKY40323.1"/>
    </source>
</evidence>
<sequence length="197" mass="22541">MSSPSQRSTKQRSSSTKASKVTNSQKPTSTRKKKQKTNSGLTIEQQQEIREAFDLFDTEGKGIIDIKELKVAIRALGFEPPKKDEIKKLLSEINNKSTSESDDNVDTIDFDSFNKIMAVKMSERNLNDEFLKVFQLFDDDDTGKITFKNLKRIAKELSEDISDDHLREMIEEADLNGDGEVDENEFIHLLKRTNLYT</sequence>
<dbReference type="Proteomes" id="UP000684084">
    <property type="component" value="Unassembled WGS sequence"/>
</dbReference>
<keyword evidence="14" id="KW-1185">Reference proteome</keyword>
<evidence type="ECO:0000313" key="11">
    <source>
        <dbReference type="Proteomes" id="UP000232688"/>
    </source>
</evidence>
<name>A0A2I1E4Y6_9GLOM</name>
<dbReference type="Pfam" id="PF13499">
    <property type="entry name" value="EF-hand_7"/>
    <property type="match status" value="2"/>
</dbReference>
<dbReference type="InterPro" id="IPR018247">
    <property type="entry name" value="EF_Hand_1_Ca_BS"/>
</dbReference>
<dbReference type="EMBL" id="LLXH01001018">
    <property type="protein sequence ID" value="PKC61222.1"/>
    <property type="molecule type" value="Genomic_DNA"/>
</dbReference>